<dbReference type="InterPro" id="IPR001841">
    <property type="entry name" value="Znf_RING"/>
</dbReference>
<dbReference type="GO" id="GO:0061630">
    <property type="term" value="F:ubiquitin protein ligase activity"/>
    <property type="evidence" value="ECO:0007669"/>
    <property type="project" value="UniProtKB-UniRule"/>
</dbReference>
<comment type="subcellular location">
    <subcellularLocation>
        <location evidence="9">Cytoplasm</location>
    </subcellularLocation>
</comment>
<evidence type="ECO:0000256" key="5">
    <source>
        <dbReference type="ARBA" id="ARBA00022723"/>
    </source>
</evidence>
<dbReference type="PROSITE" id="PS50089">
    <property type="entry name" value="ZF_RING_2"/>
    <property type="match status" value="1"/>
</dbReference>
<reference evidence="12" key="1">
    <citation type="journal article" date="2011" name="Genome Res.">
        <title>Deep small RNA sequencing from the nematode Ascaris reveals conservation, functional diversification, and novel developmental profiles.</title>
        <authorList>
            <person name="Wang J."/>
            <person name="Czech B."/>
            <person name="Crunk A."/>
            <person name="Wallace A."/>
            <person name="Mitreva M."/>
            <person name="Hannon G.J."/>
            <person name="Davis R.E."/>
        </authorList>
    </citation>
    <scope>NUCLEOTIDE SEQUENCE</scope>
</reference>
<evidence type="ECO:0000259" key="11">
    <source>
        <dbReference type="PROSITE" id="PS51154"/>
    </source>
</evidence>
<evidence type="ECO:0000256" key="6">
    <source>
        <dbReference type="ARBA" id="ARBA00022771"/>
    </source>
</evidence>
<feature type="domain" description="RING-type" evidence="10">
    <location>
        <begin position="251"/>
        <end position="296"/>
    </location>
</feature>
<evidence type="ECO:0000256" key="7">
    <source>
        <dbReference type="ARBA" id="ARBA00022833"/>
    </source>
</evidence>
<evidence type="ECO:0000256" key="3">
    <source>
        <dbReference type="ARBA" id="ARBA00009413"/>
    </source>
</evidence>
<dbReference type="UniPathway" id="UPA00143"/>
<dbReference type="PANTHER" id="PTHR12622">
    <property type="entry name" value="DELTEX-RELATED"/>
    <property type="match status" value="1"/>
</dbReference>
<dbReference type="EC" id="2.3.2.27" evidence="9"/>
<dbReference type="Pfam" id="PF18102">
    <property type="entry name" value="DTC"/>
    <property type="match status" value="1"/>
</dbReference>
<dbReference type="InterPro" id="IPR039399">
    <property type="entry name" value="Deltex_C_sf"/>
</dbReference>
<keyword evidence="7 9" id="KW-0862">Zinc</keyword>
<dbReference type="GO" id="GO:0005737">
    <property type="term" value="C:cytoplasm"/>
    <property type="evidence" value="ECO:0007669"/>
    <property type="project" value="UniProtKB-SubCell"/>
</dbReference>
<dbReference type="Gene3D" id="3.40.220.10">
    <property type="entry name" value="Leucine Aminopeptidase, subunit E, domain 1"/>
    <property type="match status" value="1"/>
</dbReference>
<dbReference type="GO" id="GO:0007219">
    <property type="term" value="P:Notch signaling pathway"/>
    <property type="evidence" value="ECO:0007669"/>
    <property type="project" value="InterPro"/>
</dbReference>
<evidence type="ECO:0000259" key="10">
    <source>
        <dbReference type="PROSITE" id="PS50089"/>
    </source>
</evidence>
<accession>F1KTM2</accession>
<feature type="domain" description="Macro" evidence="11">
    <location>
        <begin position="6"/>
        <end position="182"/>
    </location>
</feature>
<dbReference type="EMBL" id="JI165662">
    <property type="protein sequence ID" value="ADY41226.1"/>
    <property type="molecule type" value="mRNA"/>
</dbReference>
<dbReference type="SUPFAM" id="SSF57850">
    <property type="entry name" value="RING/U-box"/>
    <property type="match status" value="1"/>
</dbReference>
<dbReference type="InterPro" id="IPR013083">
    <property type="entry name" value="Znf_RING/FYVE/PHD"/>
</dbReference>
<comment type="pathway">
    <text evidence="2 9">Protein modification; protein ubiquitination.</text>
</comment>
<evidence type="ECO:0000313" key="12">
    <source>
        <dbReference type="EMBL" id="ADY41226.1"/>
    </source>
</evidence>
<proteinExistence type="evidence at transcript level"/>
<dbReference type="InterPro" id="IPR039398">
    <property type="entry name" value="Deltex_fam"/>
</dbReference>
<keyword evidence="5 9" id="KW-0479">Metal-binding</keyword>
<dbReference type="SUPFAM" id="SSF52949">
    <property type="entry name" value="Macro domain-like"/>
    <property type="match status" value="1"/>
</dbReference>
<dbReference type="CDD" id="cd09633">
    <property type="entry name" value="Deltex_C"/>
    <property type="match status" value="1"/>
</dbReference>
<comment type="similarity">
    <text evidence="3 9">Belongs to the Deltex family.</text>
</comment>
<dbReference type="AlphaFoldDB" id="F1KTM2"/>
<evidence type="ECO:0000256" key="8">
    <source>
        <dbReference type="PROSITE-ProRule" id="PRU00175"/>
    </source>
</evidence>
<dbReference type="Pfam" id="PF01661">
    <property type="entry name" value="Macro"/>
    <property type="match status" value="1"/>
</dbReference>
<evidence type="ECO:0000256" key="2">
    <source>
        <dbReference type="ARBA" id="ARBA00004906"/>
    </source>
</evidence>
<evidence type="ECO:0000256" key="1">
    <source>
        <dbReference type="ARBA" id="ARBA00000900"/>
    </source>
</evidence>
<keyword evidence="9" id="KW-0963">Cytoplasm</keyword>
<dbReference type="InterPro" id="IPR039396">
    <property type="entry name" value="Deltex_C"/>
</dbReference>
<evidence type="ECO:0000256" key="9">
    <source>
        <dbReference type="RuleBase" id="RU367105"/>
    </source>
</evidence>
<protein>
    <recommendedName>
        <fullName evidence="9">E3 ubiquitin-protein ligase</fullName>
        <ecNumber evidence="9">2.3.2.27</ecNumber>
    </recommendedName>
</protein>
<dbReference type="Gene3D" id="3.30.390.130">
    <property type="match status" value="1"/>
</dbReference>
<dbReference type="InterPro" id="IPR002589">
    <property type="entry name" value="Macro_dom"/>
</dbReference>
<comment type="catalytic activity">
    <reaction evidence="1 9">
        <text>S-ubiquitinyl-[E2 ubiquitin-conjugating enzyme]-L-cysteine + [acceptor protein]-L-lysine = [E2 ubiquitin-conjugating enzyme]-L-cysteine + N(6)-ubiquitinyl-[acceptor protein]-L-lysine.</text>
        <dbReference type="EC" id="2.3.2.27"/>
    </reaction>
</comment>
<dbReference type="SMART" id="SM00506">
    <property type="entry name" value="A1pp"/>
    <property type="match status" value="1"/>
</dbReference>
<name>F1KTM2_ASCSU</name>
<dbReference type="GO" id="GO:0008270">
    <property type="term" value="F:zinc ion binding"/>
    <property type="evidence" value="ECO:0007669"/>
    <property type="project" value="UniProtKB-KW"/>
</dbReference>
<dbReference type="PROSITE" id="PS51154">
    <property type="entry name" value="MACRO"/>
    <property type="match status" value="1"/>
</dbReference>
<sequence length="448" mass="49252">MASFGPHSVLKIVWDVYEISVRQGKITTVSADAIAVSCSSSCSFSEGAAKAVAHAAGAGFKCSLHDIKQQTGFIRLNNGEAVVFSAGRLNAKYIIGVCSPKYAFLDDAYRNAFKAADEQHCTSLCLCAFGTGLLHIAPAYSASIAISVIDDLIKSSQLKYLKVIGFVDASYEVVNAFVAEFKRKALVNPNACVTIDDRPVEQSEEDENRAEISDKAYIAIDPFVDIVSFPAVHGSADGSCTMSNINEGDVCVICLDSFNECTQNAAVKLNKCNHIFHKTCLERAFNELQAQCPSCKMWYGAPRGNQPSNALMYVTKRHGRIPGYDDANGHFEIVYKIPSGIQTREHPHPGRPYHGTLRFAYLPNNREGRKVLEMFRIAFRSRLMFTIGDSVTTGMKDVVVWNCIHNKTSIYGGPQNFGYPDETYLDRVKDELAAVGVTEELLERFGKS</sequence>
<keyword evidence="6 8" id="KW-0863">Zinc-finger</keyword>
<organism evidence="12">
    <name type="scientific">Ascaris suum</name>
    <name type="common">Pig roundworm</name>
    <name type="synonym">Ascaris lumbricoides</name>
    <dbReference type="NCBI Taxonomy" id="6253"/>
    <lineage>
        <taxon>Eukaryota</taxon>
        <taxon>Metazoa</taxon>
        <taxon>Ecdysozoa</taxon>
        <taxon>Nematoda</taxon>
        <taxon>Chromadorea</taxon>
        <taxon>Rhabditida</taxon>
        <taxon>Spirurina</taxon>
        <taxon>Ascaridomorpha</taxon>
        <taxon>Ascaridoidea</taxon>
        <taxon>Ascarididae</taxon>
        <taxon>Ascaris</taxon>
    </lineage>
</organism>
<dbReference type="GO" id="GO:0016567">
    <property type="term" value="P:protein ubiquitination"/>
    <property type="evidence" value="ECO:0007669"/>
    <property type="project" value="UniProtKB-UniRule"/>
</dbReference>
<evidence type="ECO:0000256" key="4">
    <source>
        <dbReference type="ARBA" id="ARBA00022679"/>
    </source>
</evidence>
<dbReference type="Pfam" id="PF13639">
    <property type="entry name" value="zf-RING_2"/>
    <property type="match status" value="1"/>
</dbReference>
<dbReference type="Gene3D" id="3.30.40.10">
    <property type="entry name" value="Zinc/RING finger domain, C3HC4 (zinc finger)"/>
    <property type="match status" value="1"/>
</dbReference>
<dbReference type="SMART" id="SM00184">
    <property type="entry name" value="RING"/>
    <property type="match status" value="1"/>
</dbReference>
<keyword evidence="4 9" id="KW-0808">Transferase</keyword>
<dbReference type="InterPro" id="IPR043472">
    <property type="entry name" value="Macro_dom-like"/>
</dbReference>